<dbReference type="GO" id="GO:0000162">
    <property type="term" value="P:L-tryptophan biosynthetic process"/>
    <property type="evidence" value="ECO:0007669"/>
    <property type="project" value="TreeGrafter"/>
</dbReference>
<evidence type="ECO:0000256" key="1">
    <source>
        <dbReference type="ARBA" id="ARBA00001000"/>
    </source>
</evidence>
<keyword evidence="7" id="KW-0808">Transferase</keyword>
<dbReference type="GO" id="GO:0046656">
    <property type="term" value="P:folic acid biosynthetic process"/>
    <property type="evidence" value="ECO:0007669"/>
    <property type="project" value="UniProtKB-KW"/>
</dbReference>
<evidence type="ECO:0000256" key="9">
    <source>
        <dbReference type="ARBA" id="ARBA00022962"/>
    </source>
</evidence>
<feature type="domain" description="Glutamine amidotransferase" evidence="13">
    <location>
        <begin position="85"/>
        <end position="276"/>
    </location>
</feature>
<dbReference type="GO" id="GO:0046654">
    <property type="term" value="P:tetrahydrofolate biosynthetic process"/>
    <property type="evidence" value="ECO:0007669"/>
    <property type="project" value="UniProtKB-UniPathway"/>
</dbReference>
<dbReference type="PROSITE" id="PS51273">
    <property type="entry name" value="GATASE_TYPE_1"/>
    <property type="match status" value="1"/>
</dbReference>
<evidence type="ECO:0000256" key="8">
    <source>
        <dbReference type="ARBA" id="ARBA00022909"/>
    </source>
</evidence>
<dbReference type="NCBIfam" id="TIGR01823">
    <property type="entry name" value="PabB-fungal"/>
    <property type="match status" value="1"/>
</dbReference>
<dbReference type="UniPathway" id="UPA00077">
    <property type="reaction ID" value="UER00149"/>
</dbReference>
<dbReference type="InterPro" id="IPR029062">
    <property type="entry name" value="Class_I_gatase-like"/>
</dbReference>
<feature type="domain" description="Anthranilate synthase component I N-terminal" evidence="15">
    <location>
        <begin position="342"/>
        <end position="493"/>
    </location>
</feature>
<dbReference type="GO" id="GO:0005737">
    <property type="term" value="C:cytoplasm"/>
    <property type="evidence" value="ECO:0007669"/>
    <property type="project" value="TreeGrafter"/>
</dbReference>
<evidence type="ECO:0000256" key="2">
    <source>
        <dbReference type="ARBA" id="ARBA00005009"/>
    </source>
</evidence>
<evidence type="ECO:0000256" key="12">
    <source>
        <dbReference type="ARBA" id="ARBA00082672"/>
    </source>
</evidence>
<dbReference type="CDD" id="cd01743">
    <property type="entry name" value="GATase1_Anthranilate_Synthase"/>
    <property type="match status" value="1"/>
</dbReference>
<evidence type="ECO:0000256" key="3">
    <source>
        <dbReference type="ARBA" id="ARBA00005970"/>
    </source>
</evidence>
<evidence type="ECO:0000313" key="17">
    <source>
        <dbReference type="EMBL" id="CAE0611954.1"/>
    </source>
</evidence>
<dbReference type="InterPro" id="IPR010117">
    <property type="entry name" value="PabB_fungal"/>
</dbReference>
<gene>
    <name evidence="16" type="ORF">PSAL00342_LOCUS5788</name>
    <name evidence="17" type="ORF">PSAL00342_LOCUS5789</name>
</gene>
<dbReference type="EC" id="2.6.1.85" evidence="5"/>
<evidence type="ECO:0000256" key="11">
    <source>
        <dbReference type="ARBA" id="ARBA00031904"/>
    </source>
</evidence>
<dbReference type="GO" id="GO:0046820">
    <property type="term" value="F:4-amino-4-deoxychorismate synthase activity"/>
    <property type="evidence" value="ECO:0007669"/>
    <property type="project" value="UniProtKB-EC"/>
</dbReference>
<evidence type="ECO:0000259" key="15">
    <source>
        <dbReference type="Pfam" id="PF04715"/>
    </source>
</evidence>
<dbReference type="PRINTS" id="PR00096">
    <property type="entry name" value="GATASE"/>
</dbReference>
<comment type="catalytic activity">
    <reaction evidence="1">
        <text>chorismate + L-glutamine = 4-amino-4-deoxychorismate + L-glutamate</text>
        <dbReference type="Rhea" id="RHEA:11672"/>
        <dbReference type="ChEBI" id="CHEBI:29748"/>
        <dbReference type="ChEBI" id="CHEBI:29985"/>
        <dbReference type="ChEBI" id="CHEBI:58359"/>
        <dbReference type="ChEBI" id="CHEBI:58406"/>
        <dbReference type="EC" id="2.6.1.85"/>
    </reaction>
</comment>
<dbReference type="Pfam" id="PF04715">
    <property type="entry name" value="Anth_synt_I_N"/>
    <property type="match status" value="1"/>
</dbReference>
<dbReference type="GO" id="GO:0008153">
    <property type="term" value="P:4-aminobenzoate biosynthetic process"/>
    <property type="evidence" value="ECO:0007669"/>
    <property type="project" value="TreeGrafter"/>
</dbReference>
<dbReference type="EMBL" id="HBIS01006394">
    <property type="protein sequence ID" value="CAE0611954.1"/>
    <property type="molecule type" value="Transcribed_RNA"/>
</dbReference>
<dbReference type="InterPro" id="IPR005801">
    <property type="entry name" value="ADC_synthase"/>
</dbReference>
<dbReference type="Gene3D" id="3.60.120.10">
    <property type="entry name" value="Anthranilate synthase"/>
    <property type="match status" value="1"/>
</dbReference>
<evidence type="ECO:0000256" key="10">
    <source>
        <dbReference type="ARBA" id="ARBA00031329"/>
    </source>
</evidence>
<dbReference type="InterPro" id="IPR006221">
    <property type="entry name" value="TrpG/PapA_dom"/>
</dbReference>
<keyword evidence="9" id="KW-0315">Glutamine amidotransferase</keyword>
<reference evidence="17" key="1">
    <citation type="submission" date="2021-01" db="EMBL/GenBank/DDBJ databases">
        <authorList>
            <person name="Corre E."/>
            <person name="Pelletier E."/>
            <person name="Niang G."/>
            <person name="Scheremetjew M."/>
            <person name="Finn R."/>
            <person name="Kale V."/>
            <person name="Holt S."/>
            <person name="Cochrane G."/>
            <person name="Meng A."/>
            <person name="Brown T."/>
            <person name="Cohen L."/>
        </authorList>
    </citation>
    <scope>NUCLEOTIDE SEQUENCE</scope>
    <source>
        <strain evidence="17">CCMP1897</strain>
    </source>
</reference>
<dbReference type="FunFam" id="3.40.50.880:FF:000003">
    <property type="entry name" value="Anthranilate synthase component II"/>
    <property type="match status" value="1"/>
</dbReference>
<comment type="subunit">
    <text evidence="4">Tetramer of two components I and two components II.</text>
</comment>
<dbReference type="SUPFAM" id="SSF56322">
    <property type="entry name" value="ADC synthase"/>
    <property type="match status" value="1"/>
</dbReference>
<name>A0A6U9RM85_9CHLO</name>
<organism evidence="17">
    <name type="scientific">Picocystis salinarum</name>
    <dbReference type="NCBI Taxonomy" id="88271"/>
    <lineage>
        <taxon>Eukaryota</taxon>
        <taxon>Viridiplantae</taxon>
        <taxon>Chlorophyta</taxon>
        <taxon>Picocystophyceae</taxon>
        <taxon>Picocystales</taxon>
        <taxon>Picocystaceae</taxon>
        <taxon>Picocystis</taxon>
    </lineage>
</organism>
<feature type="domain" description="Chorismate-utilising enzyme C-terminal" evidence="14">
    <location>
        <begin position="552"/>
        <end position="808"/>
    </location>
</feature>
<dbReference type="InterPro" id="IPR015890">
    <property type="entry name" value="Chorismate_C"/>
</dbReference>
<sequence length="835" mass="92902">MRLSTRRPFPSPFHTPLRLVAVVDTSEQHGRSICPRRRSSVVATSTSFVQGRSHVDPSVAVRRDRLDLQQRSKMLRDVPRPIHTLLIDNYDSYTYNLYHYLAEANGALPTVVRNDQVEWEVLRTRLEGMEFDNVVISPGPGTPANPQDIGVCMQVLQQCIDLPVLGVCLGHQALGLVHGASVVRAPYPAHGYCSQLRIVQHKLFAGIPVSDGFSVVRYHSLVLDETTLPPCLEPIAWTTEDSVLMGIAHTSRPHFGVQFHPESVCTEHGKAIISNFRDLTLQQLQRRSEALGPITVDFMKRRSDDEVNESNSMRSDVSASKATTSLKMRWIKLDECLDSTSCTSEHIFLALYGDSEDSVWLDSSSTEGSRARFSFMGSRGGRFWKRVKYLLPPVGEEGQGTISVEYSDGSKKSLCIGIWDYLDEELTNLHLHSTTETSSLPFDFHGGFVGYFGYELKSTTCGRQAHNSFCPDACLFFMDRFLAIDHKMNDIYVVVLDEDDRAGCSDHWMKDAVATIHSQALRNVVRTTTLSDKWESTSSEIMARMLPACDSEKEYIQKVEECIDLMVQGESYEICLTTCMETIPEVDPLVLYRVFRTINPAPYSAWLSFADGPTLCCCSPERFLKLDRHGTVEAKPIKGTAKRSKDNKADDLKLAEDLRNSVKDRAENLMIVDLLRNDLSQFCEVGTVKVPKLMHIESYSTVHQLVSTVVGQRCAGLKPTECIRAAFPGGSMTGAPKKRTMEILDKLEKRARGPYSGSIGFLSLNGTFDLNIVIRTGIINDGNLIIGAGGAVTVLSDPKSEFEEMQLKARALCKGIEICKCLIKKSAGTAHACSL</sequence>
<evidence type="ECO:0000256" key="6">
    <source>
        <dbReference type="ARBA" id="ARBA00020654"/>
    </source>
</evidence>
<dbReference type="PANTHER" id="PTHR11236">
    <property type="entry name" value="AMINOBENZOATE/ANTHRANILATE SYNTHASE"/>
    <property type="match status" value="1"/>
</dbReference>
<dbReference type="Gene3D" id="3.40.50.880">
    <property type="match status" value="1"/>
</dbReference>
<dbReference type="InterPro" id="IPR019999">
    <property type="entry name" value="Anth_synth_I-like"/>
</dbReference>
<dbReference type="PRINTS" id="PR00097">
    <property type="entry name" value="ANTSNTHASEII"/>
</dbReference>
<dbReference type="NCBIfam" id="TIGR00566">
    <property type="entry name" value="trpG_papA"/>
    <property type="match status" value="1"/>
</dbReference>
<comment type="similarity">
    <text evidence="3">In the C-terminal section; belongs to the anthranilate synthase component I family.</text>
</comment>
<dbReference type="PRINTS" id="PR00099">
    <property type="entry name" value="CPSGATASE"/>
</dbReference>
<dbReference type="PANTHER" id="PTHR11236:SF18">
    <property type="entry name" value="AMINODEOXYCHORISMATE SYNTHASE"/>
    <property type="match status" value="1"/>
</dbReference>
<protein>
    <recommendedName>
        <fullName evidence="6">Anthranilate synthase component 2</fullName>
        <ecNumber evidence="5">2.6.1.85</ecNumber>
    </recommendedName>
    <alternativeName>
        <fullName evidence="12">Anthranilate synthase, glutamine amidotransferase component</fullName>
    </alternativeName>
    <alternativeName>
        <fullName evidence="10">Para-aminobenzoate synthase</fullName>
    </alternativeName>
    <alternativeName>
        <fullName evidence="11">p-aminobenzoic acid synthase</fullName>
    </alternativeName>
</protein>
<evidence type="ECO:0000259" key="13">
    <source>
        <dbReference type="Pfam" id="PF00117"/>
    </source>
</evidence>
<evidence type="ECO:0000256" key="4">
    <source>
        <dbReference type="ARBA" id="ARBA00011743"/>
    </source>
</evidence>
<evidence type="ECO:0000259" key="14">
    <source>
        <dbReference type="Pfam" id="PF00425"/>
    </source>
</evidence>
<dbReference type="InterPro" id="IPR017926">
    <property type="entry name" value="GATASE"/>
</dbReference>
<accession>A0A6U9RM85</accession>
<proteinExistence type="inferred from homology"/>
<dbReference type="EMBL" id="HBIS01006393">
    <property type="protein sequence ID" value="CAE0611953.1"/>
    <property type="molecule type" value="Transcribed_RNA"/>
</dbReference>
<dbReference type="Pfam" id="PF00117">
    <property type="entry name" value="GATase"/>
    <property type="match status" value="1"/>
</dbReference>
<dbReference type="SUPFAM" id="SSF52317">
    <property type="entry name" value="Class I glutamine amidotransferase-like"/>
    <property type="match status" value="1"/>
</dbReference>
<dbReference type="InterPro" id="IPR006805">
    <property type="entry name" value="Anth_synth_I_N"/>
</dbReference>
<keyword evidence="8" id="KW-0289">Folate biosynthesis</keyword>
<evidence type="ECO:0000313" key="16">
    <source>
        <dbReference type="EMBL" id="CAE0611953.1"/>
    </source>
</evidence>
<evidence type="ECO:0000256" key="5">
    <source>
        <dbReference type="ARBA" id="ARBA00013139"/>
    </source>
</evidence>
<comment type="pathway">
    <text evidence="2">Cofactor biosynthesis; tetrahydrofolate biosynthesis; 4-aminobenzoate from chorismate: step 1/2.</text>
</comment>
<dbReference type="Pfam" id="PF00425">
    <property type="entry name" value="Chorismate_bind"/>
    <property type="match status" value="1"/>
</dbReference>
<dbReference type="AlphaFoldDB" id="A0A6U9RM85"/>
<evidence type="ECO:0000256" key="7">
    <source>
        <dbReference type="ARBA" id="ARBA00022679"/>
    </source>
</evidence>